<name>A0AAN7LKU8_TRANT</name>
<keyword evidence="2" id="KW-0255">Endonuclease</keyword>
<accession>A0AAN7LKU8</accession>
<keyword evidence="1" id="KW-0540">Nuclease</keyword>
<dbReference type="GO" id="GO:0016787">
    <property type="term" value="F:hydrolase activity"/>
    <property type="evidence" value="ECO:0007669"/>
    <property type="project" value="UniProtKB-KW"/>
</dbReference>
<dbReference type="SMART" id="SM00318">
    <property type="entry name" value="SNc"/>
    <property type="match status" value="1"/>
</dbReference>
<evidence type="ECO:0000313" key="6">
    <source>
        <dbReference type="Proteomes" id="UP001346149"/>
    </source>
</evidence>
<keyword evidence="3" id="KW-0378">Hydrolase</keyword>
<dbReference type="Gene3D" id="2.40.50.90">
    <property type="match status" value="1"/>
</dbReference>
<evidence type="ECO:0000259" key="4">
    <source>
        <dbReference type="PROSITE" id="PS50830"/>
    </source>
</evidence>
<keyword evidence="6" id="KW-1185">Reference proteome</keyword>
<reference evidence="5 6" key="1">
    <citation type="journal article" date="2023" name="Hortic Res">
        <title>Pangenome of water caltrop reveals structural variations and asymmetric subgenome divergence after allopolyploidization.</title>
        <authorList>
            <person name="Zhang X."/>
            <person name="Chen Y."/>
            <person name="Wang L."/>
            <person name="Yuan Y."/>
            <person name="Fang M."/>
            <person name="Shi L."/>
            <person name="Lu R."/>
            <person name="Comes H.P."/>
            <person name="Ma Y."/>
            <person name="Chen Y."/>
            <person name="Huang G."/>
            <person name="Zhou Y."/>
            <person name="Zheng Z."/>
            <person name="Qiu Y."/>
        </authorList>
    </citation>
    <scope>NUCLEOTIDE SEQUENCE [LARGE SCALE GENOMIC DNA]</scope>
    <source>
        <strain evidence="5">F231</strain>
    </source>
</reference>
<sequence>MGNALRLLYGNFCKPSAAGDSDTLGPHGVSAATVGVSALAQDLFNFEITSQVPAGLSNHVVSSKKAQAYWYKKLLVAWRAAKPPPITPEEASRLVIKTMKRHQKADVEGLLAFYGLPLPHMLVEMSAHVPLSLPQGVLFQLRTLPVDPRLITDGDTIVVYVSCSDPRESSSVPRDVQVAAVERSSARAVRNYTRADALHQTIINSGYRMINLQNNDEVLARRYRIRLRGIDAPESAMPYGKESREELKKVVQGKQLTVLVYGEDQYGRCVGDVYCNGIFVQEMMLKKGMVWHYTAYDQRPELAQWEKEARAKRLGLWASRNPKEPWEWRKDQRNRRS</sequence>
<dbReference type="GO" id="GO:0004519">
    <property type="term" value="F:endonuclease activity"/>
    <property type="evidence" value="ECO:0007669"/>
    <property type="project" value="UniProtKB-KW"/>
</dbReference>
<organism evidence="5 6">
    <name type="scientific">Trapa natans</name>
    <name type="common">Water chestnut</name>
    <dbReference type="NCBI Taxonomy" id="22666"/>
    <lineage>
        <taxon>Eukaryota</taxon>
        <taxon>Viridiplantae</taxon>
        <taxon>Streptophyta</taxon>
        <taxon>Embryophyta</taxon>
        <taxon>Tracheophyta</taxon>
        <taxon>Spermatophyta</taxon>
        <taxon>Magnoliopsida</taxon>
        <taxon>eudicotyledons</taxon>
        <taxon>Gunneridae</taxon>
        <taxon>Pentapetalae</taxon>
        <taxon>rosids</taxon>
        <taxon>malvids</taxon>
        <taxon>Myrtales</taxon>
        <taxon>Lythraceae</taxon>
        <taxon>Trapa</taxon>
    </lineage>
</organism>
<feature type="domain" description="TNase-like" evidence="4">
    <location>
        <begin position="151"/>
        <end position="319"/>
    </location>
</feature>
<dbReference type="GO" id="GO:0005737">
    <property type="term" value="C:cytoplasm"/>
    <property type="evidence" value="ECO:0007669"/>
    <property type="project" value="TreeGrafter"/>
</dbReference>
<gene>
    <name evidence="5" type="ORF">SAY86_007144</name>
</gene>
<evidence type="ECO:0000313" key="5">
    <source>
        <dbReference type="EMBL" id="KAK4782770.1"/>
    </source>
</evidence>
<dbReference type="Proteomes" id="UP001346149">
    <property type="component" value="Unassembled WGS sequence"/>
</dbReference>
<comment type="caution">
    <text evidence="5">The sequence shown here is derived from an EMBL/GenBank/DDBJ whole genome shotgun (WGS) entry which is preliminary data.</text>
</comment>
<dbReference type="PROSITE" id="PS50830">
    <property type="entry name" value="TNASE_3"/>
    <property type="match status" value="1"/>
</dbReference>
<dbReference type="PANTHER" id="PTHR12302">
    <property type="entry name" value="EBNA2 BINDING PROTEIN P100"/>
    <property type="match status" value="1"/>
</dbReference>
<dbReference type="InterPro" id="IPR035437">
    <property type="entry name" value="SNase_OB-fold_sf"/>
</dbReference>
<evidence type="ECO:0000256" key="3">
    <source>
        <dbReference type="ARBA" id="ARBA00022801"/>
    </source>
</evidence>
<dbReference type="InterPro" id="IPR016071">
    <property type="entry name" value="Staphylococal_nuclease_OB-fold"/>
</dbReference>
<dbReference type="SUPFAM" id="SSF50199">
    <property type="entry name" value="Staphylococcal nuclease"/>
    <property type="match status" value="1"/>
</dbReference>
<dbReference type="AlphaFoldDB" id="A0AAN7LKU8"/>
<evidence type="ECO:0000256" key="1">
    <source>
        <dbReference type="ARBA" id="ARBA00022722"/>
    </source>
</evidence>
<proteinExistence type="predicted"/>
<dbReference type="EMBL" id="JAXQNO010000015">
    <property type="protein sequence ID" value="KAK4782770.1"/>
    <property type="molecule type" value="Genomic_DNA"/>
</dbReference>
<protein>
    <recommendedName>
        <fullName evidence="4">TNase-like domain-containing protein</fullName>
    </recommendedName>
</protein>
<dbReference type="Pfam" id="PF00565">
    <property type="entry name" value="SNase"/>
    <property type="match status" value="1"/>
</dbReference>
<dbReference type="PANTHER" id="PTHR12302:SF3">
    <property type="entry name" value="SERINE_THREONINE-PROTEIN KINASE 31"/>
    <property type="match status" value="1"/>
</dbReference>
<evidence type="ECO:0000256" key="2">
    <source>
        <dbReference type="ARBA" id="ARBA00022759"/>
    </source>
</evidence>